<evidence type="ECO:0000313" key="3">
    <source>
        <dbReference type="WBParaSite" id="ALUE_0002228001-mRNA-1"/>
    </source>
</evidence>
<keyword evidence="2" id="KW-1185">Reference proteome</keyword>
<dbReference type="Proteomes" id="UP000036681">
    <property type="component" value="Unplaced"/>
</dbReference>
<evidence type="ECO:0000256" key="1">
    <source>
        <dbReference type="SAM" id="MobiDB-lite"/>
    </source>
</evidence>
<organism evidence="2 3">
    <name type="scientific">Ascaris lumbricoides</name>
    <name type="common">Giant roundworm</name>
    <dbReference type="NCBI Taxonomy" id="6252"/>
    <lineage>
        <taxon>Eukaryota</taxon>
        <taxon>Metazoa</taxon>
        <taxon>Ecdysozoa</taxon>
        <taxon>Nematoda</taxon>
        <taxon>Chromadorea</taxon>
        <taxon>Rhabditida</taxon>
        <taxon>Spirurina</taxon>
        <taxon>Ascaridomorpha</taxon>
        <taxon>Ascaridoidea</taxon>
        <taxon>Ascarididae</taxon>
        <taxon>Ascaris</taxon>
    </lineage>
</organism>
<dbReference type="AlphaFoldDB" id="A0A0M3IU52"/>
<reference evidence="3" key="1">
    <citation type="submission" date="2017-02" db="UniProtKB">
        <authorList>
            <consortium name="WormBaseParasite"/>
        </authorList>
    </citation>
    <scope>IDENTIFICATION</scope>
</reference>
<sequence>MSVGQWKGRRGADFGYRLLWSFGPRNISRPSSDGTIAPHNSWKRKKPDVLQDSGRDGVAPTLGIDFAGVSPSEHFSSEQRWNDCSTQFVEEEEAGRASMKYLMIFLQVSDAGSIALPTELGMKARRNDFWRRTIGSTRSPYRKLRGSRGRILLSSFSLDLFLRMF</sequence>
<dbReference type="WBParaSite" id="ALUE_0002228001-mRNA-1">
    <property type="protein sequence ID" value="ALUE_0002228001-mRNA-1"/>
    <property type="gene ID" value="ALUE_0002228001"/>
</dbReference>
<proteinExistence type="predicted"/>
<evidence type="ECO:0000313" key="2">
    <source>
        <dbReference type="Proteomes" id="UP000036681"/>
    </source>
</evidence>
<protein>
    <submittedName>
        <fullName evidence="3">Uncharacterized protein</fullName>
    </submittedName>
</protein>
<accession>A0A0M3IU52</accession>
<name>A0A0M3IU52_ASCLU</name>
<feature type="region of interest" description="Disordered" evidence="1">
    <location>
        <begin position="30"/>
        <end position="54"/>
    </location>
</feature>